<protein>
    <recommendedName>
        <fullName evidence="9">TRAP transporter small permease protein</fullName>
    </recommendedName>
</protein>
<reference evidence="11 12" key="1">
    <citation type="journal article" date="2014" name="Antonie Van Leeuwenhoek">
        <title>Hyphomonas beringensis sp. nov. and Hyphomonas chukchiensis sp. nov., isolated from surface seawater of the Bering Sea and Chukchi Sea.</title>
        <authorList>
            <person name="Li C."/>
            <person name="Lai Q."/>
            <person name="Li G."/>
            <person name="Dong C."/>
            <person name="Wang J."/>
            <person name="Liao Y."/>
            <person name="Shao Z."/>
        </authorList>
    </citation>
    <scope>NUCLEOTIDE SEQUENCE [LARGE SCALE GENOMIC DNA]</scope>
    <source>
        <strain evidence="11 12">BH-BN04-4</strain>
    </source>
</reference>
<dbReference type="PANTHER" id="PTHR35011:SF11">
    <property type="entry name" value="TRAP TRANSPORTER SMALL PERMEASE PROTEIN"/>
    <property type="match status" value="1"/>
</dbReference>
<keyword evidence="7 9" id="KW-0472">Membrane</keyword>
<dbReference type="RefSeq" id="WP_034740130.1">
    <property type="nucleotide sequence ID" value="NZ_AWFG01000030.1"/>
</dbReference>
<dbReference type="AlphaFoldDB" id="A0A062UGQ2"/>
<proteinExistence type="inferred from homology"/>
<dbReference type="GO" id="GO:0015740">
    <property type="term" value="P:C4-dicarboxylate transport"/>
    <property type="evidence" value="ECO:0007669"/>
    <property type="project" value="TreeGrafter"/>
</dbReference>
<keyword evidence="12" id="KW-1185">Reference proteome</keyword>
<evidence type="ECO:0000313" key="11">
    <source>
        <dbReference type="EMBL" id="KCZ57507.1"/>
    </source>
</evidence>
<feature type="transmembrane region" description="Helical" evidence="9">
    <location>
        <begin position="56"/>
        <end position="78"/>
    </location>
</feature>
<comment type="subunit">
    <text evidence="9">The complex comprises the extracytoplasmic solute receptor protein and the two transmembrane proteins.</text>
</comment>
<dbReference type="GO" id="GO:0022857">
    <property type="term" value="F:transmembrane transporter activity"/>
    <property type="evidence" value="ECO:0007669"/>
    <property type="project" value="UniProtKB-UniRule"/>
</dbReference>
<dbReference type="InterPro" id="IPR007387">
    <property type="entry name" value="TRAP_DctQ"/>
</dbReference>
<evidence type="ECO:0000256" key="2">
    <source>
        <dbReference type="ARBA" id="ARBA00022448"/>
    </source>
</evidence>
<comment type="subcellular location">
    <subcellularLocation>
        <location evidence="1 9">Cell inner membrane</location>
        <topology evidence="1 9">Multi-pass membrane protein</topology>
    </subcellularLocation>
</comment>
<evidence type="ECO:0000256" key="1">
    <source>
        <dbReference type="ARBA" id="ARBA00004429"/>
    </source>
</evidence>
<dbReference type="eggNOG" id="COG3090">
    <property type="taxonomic scope" value="Bacteria"/>
</dbReference>
<evidence type="ECO:0000313" key="12">
    <source>
        <dbReference type="Proteomes" id="UP000027190"/>
    </source>
</evidence>
<feature type="domain" description="Tripartite ATP-independent periplasmic transporters DctQ component" evidence="10">
    <location>
        <begin position="27"/>
        <end position="155"/>
    </location>
</feature>
<evidence type="ECO:0000259" key="10">
    <source>
        <dbReference type="Pfam" id="PF04290"/>
    </source>
</evidence>
<keyword evidence="6 9" id="KW-1133">Transmembrane helix</keyword>
<dbReference type="STRING" id="1280947.HY30_04870"/>
<keyword evidence="4 9" id="KW-0997">Cell inner membrane</keyword>
<sequence>MIAALARATHFAANWLVRIAAAGLVAMTAIVGWQVFGRYVLNSSPSWSEQASLTLMIWYVSLAAAAGVREGFHIRIVALENAMPPRVQHWMRIASNTIVGACGLAMLVWGGELVVKTWGHVIPSLGLPRGLAYLGLPISGALMALFSLERVIEEIVGKPLEDEEDPRWS</sequence>
<evidence type="ECO:0000256" key="6">
    <source>
        <dbReference type="ARBA" id="ARBA00022989"/>
    </source>
</evidence>
<comment type="caution">
    <text evidence="11">The sequence shown here is derived from an EMBL/GenBank/DDBJ whole genome shotgun (WGS) entry which is preliminary data.</text>
</comment>
<dbReference type="Pfam" id="PF04290">
    <property type="entry name" value="DctQ"/>
    <property type="match status" value="1"/>
</dbReference>
<dbReference type="GO" id="GO:0005886">
    <property type="term" value="C:plasma membrane"/>
    <property type="evidence" value="ECO:0007669"/>
    <property type="project" value="UniProtKB-SubCell"/>
</dbReference>
<evidence type="ECO:0000256" key="9">
    <source>
        <dbReference type="RuleBase" id="RU369079"/>
    </source>
</evidence>
<evidence type="ECO:0000256" key="7">
    <source>
        <dbReference type="ARBA" id="ARBA00023136"/>
    </source>
</evidence>
<keyword evidence="2 9" id="KW-0813">Transport</keyword>
<accession>A0A062UGQ2</accession>
<keyword evidence="3" id="KW-1003">Cell membrane</keyword>
<dbReference type="Proteomes" id="UP000027190">
    <property type="component" value="Unassembled WGS sequence"/>
</dbReference>
<comment type="function">
    <text evidence="9">Part of the tripartite ATP-independent periplasmic (TRAP) transport system.</text>
</comment>
<feature type="transmembrane region" description="Helical" evidence="9">
    <location>
        <begin position="12"/>
        <end position="36"/>
    </location>
</feature>
<name>A0A062UGQ2_9PROT</name>
<dbReference type="PANTHER" id="PTHR35011">
    <property type="entry name" value="2,3-DIKETO-L-GULONATE TRAP TRANSPORTER SMALL PERMEASE PROTEIN YIAM"/>
    <property type="match status" value="1"/>
</dbReference>
<feature type="transmembrane region" description="Helical" evidence="9">
    <location>
        <begin position="90"/>
        <end position="110"/>
    </location>
</feature>
<evidence type="ECO:0000256" key="4">
    <source>
        <dbReference type="ARBA" id="ARBA00022519"/>
    </source>
</evidence>
<feature type="transmembrane region" description="Helical" evidence="9">
    <location>
        <begin position="130"/>
        <end position="148"/>
    </location>
</feature>
<dbReference type="PATRIC" id="fig|1280947.3.peg.2158"/>
<dbReference type="InterPro" id="IPR055348">
    <property type="entry name" value="DctQ"/>
</dbReference>
<dbReference type="OrthoDB" id="4964541at2"/>
<organism evidence="11 12">
    <name type="scientific">Hyphomonas chukchiensis</name>
    <dbReference type="NCBI Taxonomy" id="1280947"/>
    <lineage>
        <taxon>Bacteria</taxon>
        <taxon>Pseudomonadati</taxon>
        <taxon>Pseudomonadota</taxon>
        <taxon>Alphaproteobacteria</taxon>
        <taxon>Hyphomonadales</taxon>
        <taxon>Hyphomonadaceae</taxon>
        <taxon>Hyphomonas</taxon>
    </lineage>
</organism>
<evidence type="ECO:0000256" key="3">
    <source>
        <dbReference type="ARBA" id="ARBA00022475"/>
    </source>
</evidence>
<evidence type="ECO:0000256" key="8">
    <source>
        <dbReference type="ARBA" id="ARBA00038436"/>
    </source>
</evidence>
<gene>
    <name evidence="11" type="ORF">HY30_04870</name>
</gene>
<comment type="similarity">
    <text evidence="8 9">Belongs to the TRAP transporter small permease family.</text>
</comment>
<evidence type="ECO:0000256" key="5">
    <source>
        <dbReference type="ARBA" id="ARBA00022692"/>
    </source>
</evidence>
<dbReference type="EMBL" id="AWFG01000030">
    <property type="protein sequence ID" value="KCZ57507.1"/>
    <property type="molecule type" value="Genomic_DNA"/>
</dbReference>
<keyword evidence="5 9" id="KW-0812">Transmembrane</keyword>